<proteinExistence type="predicted"/>
<organism evidence="1 2">
    <name type="scientific">Eretmocerus hayati</name>
    <dbReference type="NCBI Taxonomy" id="131215"/>
    <lineage>
        <taxon>Eukaryota</taxon>
        <taxon>Metazoa</taxon>
        <taxon>Ecdysozoa</taxon>
        <taxon>Arthropoda</taxon>
        <taxon>Hexapoda</taxon>
        <taxon>Insecta</taxon>
        <taxon>Pterygota</taxon>
        <taxon>Neoptera</taxon>
        <taxon>Endopterygota</taxon>
        <taxon>Hymenoptera</taxon>
        <taxon>Apocrita</taxon>
        <taxon>Proctotrupomorpha</taxon>
        <taxon>Chalcidoidea</taxon>
        <taxon>Aphelinidae</taxon>
        <taxon>Aphelininae</taxon>
        <taxon>Eretmocerus</taxon>
    </lineage>
</organism>
<protein>
    <submittedName>
        <fullName evidence="1">Uncharacterized protein</fullName>
    </submittedName>
</protein>
<keyword evidence="2" id="KW-1185">Reference proteome</keyword>
<comment type="caution">
    <text evidence="1">The sequence shown here is derived from an EMBL/GenBank/DDBJ whole genome shotgun (WGS) entry which is preliminary data.</text>
</comment>
<dbReference type="Proteomes" id="UP001239111">
    <property type="component" value="Chromosome 3"/>
</dbReference>
<evidence type="ECO:0000313" key="1">
    <source>
        <dbReference type="EMBL" id="KAJ8671383.1"/>
    </source>
</evidence>
<sequence>MAVPLWQITGDTLHHMIQTGYEVDSVNNSGMTLLFRATFTKRPDLIRTLLAHGANPNLGTDVIDIGAPLRMAVFQCRFDLVHILITHGANVSQLHLFPDLVKPALQSGNSDLIIYLLQCGLDCNLVFSDGSSLVNHASKLGLTGLVEFLLPFHPNLGNVDSSGQTCIFHAVINSNALLTSRLISYNAQVNLHDAHGFYLLYYAIKMGNADIM</sequence>
<name>A0ACC2NKG3_9HYME</name>
<gene>
    <name evidence="1" type="ORF">QAD02_002642</name>
</gene>
<evidence type="ECO:0000313" key="2">
    <source>
        <dbReference type="Proteomes" id="UP001239111"/>
    </source>
</evidence>
<dbReference type="EMBL" id="CM056743">
    <property type="protein sequence ID" value="KAJ8671383.1"/>
    <property type="molecule type" value="Genomic_DNA"/>
</dbReference>
<accession>A0ACC2NKG3</accession>
<reference evidence="1" key="1">
    <citation type="submission" date="2023-04" db="EMBL/GenBank/DDBJ databases">
        <title>A chromosome-level genome assembly of the parasitoid wasp Eretmocerus hayati.</title>
        <authorList>
            <person name="Zhong Y."/>
            <person name="Liu S."/>
            <person name="Liu Y."/>
        </authorList>
    </citation>
    <scope>NUCLEOTIDE SEQUENCE</scope>
    <source>
        <strain evidence="1">ZJU_SS_LIU_2023</strain>
    </source>
</reference>